<evidence type="ECO:0000259" key="2">
    <source>
        <dbReference type="Pfam" id="PF00892"/>
    </source>
</evidence>
<evidence type="ECO:0000313" key="3">
    <source>
        <dbReference type="EMBL" id="MBA4612338.1"/>
    </source>
</evidence>
<dbReference type="InterPro" id="IPR037185">
    <property type="entry name" value="EmrE-like"/>
</dbReference>
<feature type="transmembrane region" description="Helical" evidence="1">
    <location>
        <begin position="193"/>
        <end position="212"/>
    </location>
</feature>
<feature type="transmembrane region" description="Helical" evidence="1">
    <location>
        <begin position="131"/>
        <end position="150"/>
    </location>
</feature>
<keyword evidence="1" id="KW-0812">Transmembrane</keyword>
<feature type="domain" description="EamA" evidence="2">
    <location>
        <begin position="160"/>
        <end position="294"/>
    </location>
</feature>
<dbReference type="EMBL" id="JACEON010000010">
    <property type="protein sequence ID" value="MBA4612338.1"/>
    <property type="molecule type" value="Genomic_DNA"/>
</dbReference>
<name>A0A838XUN7_9HYPH</name>
<comment type="caution">
    <text evidence="3">The sequence shown here is derived from an EMBL/GenBank/DDBJ whole genome shotgun (WGS) entry which is preliminary data.</text>
</comment>
<feature type="domain" description="EamA" evidence="2">
    <location>
        <begin position="19"/>
        <end position="147"/>
    </location>
</feature>
<dbReference type="Pfam" id="PF00892">
    <property type="entry name" value="EamA"/>
    <property type="match status" value="2"/>
</dbReference>
<reference evidence="3 4" key="1">
    <citation type="submission" date="2020-07" db="EMBL/GenBank/DDBJ databases">
        <authorList>
            <person name="Li M."/>
        </authorList>
    </citation>
    <scope>NUCLEOTIDE SEQUENCE [LARGE SCALE GENOMIC DNA]</scope>
    <source>
        <strain evidence="3 4">DSM 23284</strain>
    </source>
</reference>
<feature type="transmembrane region" description="Helical" evidence="1">
    <location>
        <begin position="279"/>
        <end position="295"/>
    </location>
</feature>
<keyword evidence="1" id="KW-0472">Membrane</keyword>
<accession>A0A838XUN7</accession>
<reference evidence="3 4" key="2">
    <citation type="submission" date="2020-08" db="EMBL/GenBank/DDBJ databases">
        <title>Stappia taiwanensis sp. nov., isolated from a coastal thermal spring.</title>
        <authorList>
            <person name="Kampfer P."/>
        </authorList>
    </citation>
    <scope>NUCLEOTIDE SEQUENCE [LARGE SCALE GENOMIC DNA]</scope>
    <source>
        <strain evidence="3 4">DSM 23284</strain>
    </source>
</reference>
<feature type="transmembrane region" description="Helical" evidence="1">
    <location>
        <begin position="162"/>
        <end position="181"/>
    </location>
</feature>
<evidence type="ECO:0000313" key="4">
    <source>
        <dbReference type="Proteomes" id="UP000559404"/>
    </source>
</evidence>
<evidence type="ECO:0000256" key="1">
    <source>
        <dbReference type="SAM" id="Phobius"/>
    </source>
</evidence>
<dbReference type="InterPro" id="IPR000620">
    <property type="entry name" value="EamA_dom"/>
</dbReference>
<dbReference type="PANTHER" id="PTHR22911">
    <property type="entry name" value="ACYL-MALONYL CONDENSING ENZYME-RELATED"/>
    <property type="match status" value="1"/>
</dbReference>
<dbReference type="RefSeq" id="WP_181760535.1">
    <property type="nucleotide sequence ID" value="NZ_BMCR01000009.1"/>
</dbReference>
<protein>
    <submittedName>
        <fullName evidence="3">DMT family transporter</fullName>
    </submittedName>
</protein>
<organism evidence="3 4">
    <name type="scientific">Stappia taiwanensis</name>
    <dbReference type="NCBI Taxonomy" id="992267"/>
    <lineage>
        <taxon>Bacteria</taxon>
        <taxon>Pseudomonadati</taxon>
        <taxon>Pseudomonadota</taxon>
        <taxon>Alphaproteobacteria</taxon>
        <taxon>Hyphomicrobiales</taxon>
        <taxon>Stappiaceae</taxon>
        <taxon>Stappia</taxon>
    </lineage>
</organism>
<gene>
    <name evidence="3" type="ORF">H1W37_11785</name>
</gene>
<dbReference type="SUPFAM" id="SSF103481">
    <property type="entry name" value="Multidrug resistance efflux transporter EmrE"/>
    <property type="match status" value="2"/>
</dbReference>
<keyword evidence="4" id="KW-1185">Reference proteome</keyword>
<feature type="transmembrane region" description="Helical" evidence="1">
    <location>
        <begin position="101"/>
        <end position="119"/>
    </location>
</feature>
<proteinExistence type="predicted"/>
<dbReference type="AlphaFoldDB" id="A0A838XUN7"/>
<feature type="transmembrane region" description="Helical" evidence="1">
    <location>
        <begin position="47"/>
        <end position="66"/>
    </location>
</feature>
<dbReference type="Proteomes" id="UP000559404">
    <property type="component" value="Unassembled WGS sequence"/>
</dbReference>
<sequence>MFSTTPVASGPDRRLLVALAALLGGAIAMGISPVFVRHAEVGPFTSAFWRVALALPLLGLWARLEAPRGGKSPPWNRATVIAGAVFAGDLVFWHLSIMNTTIANATFFATLAPVWVMLASRTLINEPVTRAMLGGLCCCLVGAGLLLGTSLAHAPQRLDGDLYGLLASLFFGAYFLAIRFARRGEAGLGAGLLVFRSSLVTCAALFVVAVLLEDMLLPFTWTGVAALLAISLFSHVCGQGLLAFALGALPAGFSALVIFLEAVTAAIAGYLLLGEALTPMQLAGGAVILAGIYIARPRRQDG</sequence>
<dbReference type="PANTHER" id="PTHR22911:SF76">
    <property type="entry name" value="EAMA DOMAIN-CONTAINING PROTEIN"/>
    <property type="match status" value="1"/>
</dbReference>
<keyword evidence="1" id="KW-1133">Transmembrane helix</keyword>
<feature type="transmembrane region" description="Helical" evidence="1">
    <location>
        <begin position="15"/>
        <end position="35"/>
    </location>
</feature>
<dbReference type="GO" id="GO:0016020">
    <property type="term" value="C:membrane"/>
    <property type="evidence" value="ECO:0007669"/>
    <property type="project" value="InterPro"/>
</dbReference>